<evidence type="ECO:0000313" key="3">
    <source>
        <dbReference type="Proteomes" id="UP000638560"/>
    </source>
</evidence>
<dbReference type="RefSeq" id="WP_196204972.1">
    <property type="nucleotide sequence ID" value="NZ_JADPUN010000272.1"/>
</dbReference>
<reference evidence="2 3" key="1">
    <citation type="submission" date="2020-11" db="EMBL/GenBank/DDBJ databases">
        <title>A novel isolate from a Black sea contaminated sediment with potential to produce alkanes: Plantactinospora alkalitolerans sp. nov.</title>
        <authorList>
            <person name="Carro L."/>
            <person name="Veyisoglu A."/>
            <person name="Guven K."/>
            <person name="Schumann P."/>
            <person name="Klenk H.-P."/>
            <person name="Sahin N."/>
        </authorList>
    </citation>
    <scope>NUCLEOTIDE SEQUENCE [LARGE SCALE GENOMIC DNA]</scope>
    <source>
        <strain evidence="2 3">S1510</strain>
    </source>
</reference>
<proteinExistence type="predicted"/>
<comment type="caution">
    <text evidence="2">The sequence shown here is derived from an EMBL/GenBank/DDBJ whole genome shotgun (WGS) entry which is preliminary data.</text>
</comment>
<evidence type="ECO:0008006" key="4">
    <source>
        <dbReference type="Google" id="ProtNLM"/>
    </source>
</evidence>
<accession>A0ABS0H4S8</accession>
<dbReference type="PANTHER" id="PTHR46580">
    <property type="entry name" value="SENSOR KINASE-RELATED"/>
    <property type="match status" value="1"/>
</dbReference>
<dbReference type="InterPro" id="IPR028994">
    <property type="entry name" value="Integrin_alpha_N"/>
</dbReference>
<evidence type="ECO:0000256" key="1">
    <source>
        <dbReference type="SAM" id="SignalP"/>
    </source>
</evidence>
<evidence type="ECO:0000313" key="2">
    <source>
        <dbReference type="EMBL" id="MBF9133466.1"/>
    </source>
</evidence>
<keyword evidence="3" id="KW-1185">Reference proteome</keyword>
<protein>
    <recommendedName>
        <fullName evidence="4">VCBS repeat-containing protein</fullName>
    </recommendedName>
</protein>
<sequence>MWRRSIAATAATAAVIALGAVAPAARAAGPGEAFYGDLDGDGLLDRARLGAAVRYCLVLVEIGQAQGGYLSPEEHRYRVPGRASSAVCPGLGVAVDLDPVATGDPGTAELVVGWFSGNPGQPRQDLLVLRNFTVSTTLDALRRPNMVGLADFDGDRRLDVYAWTDQGEGFATYLNPGIGTLLPGPVRFCARQQQYRLADFDQNGATDLVLAYVGRCDDGTHGVAVVLDDGTVTELRSAPDGGPGWTINVLYANRDRVPDIVVYHQQGGGLRTFLGVGNGTFVESPLAVRDTATVALAGSVRIPVLVNDSASRRAAVSIVVPPVYGTVEVTDGRTVEYRPGPVPDLTDQFVYRVTQDGHTSDATVVVKITS</sequence>
<dbReference type="Pfam" id="PF17963">
    <property type="entry name" value="Big_9"/>
    <property type="match status" value="1"/>
</dbReference>
<name>A0ABS0H4S8_9ACTN</name>
<keyword evidence="1" id="KW-0732">Signal</keyword>
<dbReference type="EMBL" id="JADPUN010000272">
    <property type="protein sequence ID" value="MBF9133466.1"/>
    <property type="molecule type" value="Genomic_DNA"/>
</dbReference>
<dbReference type="SUPFAM" id="SSF69318">
    <property type="entry name" value="Integrin alpha N-terminal domain"/>
    <property type="match status" value="1"/>
</dbReference>
<dbReference type="Proteomes" id="UP000638560">
    <property type="component" value="Unassembled WGS sequence"/>
</dbReference>
<feature type="chain" id="PRO_5046974763" description="VCBS repeat-containing protein" evidence="1">
    <location>
        <begin position="28"/>
        <end position="370"/>
    </location>
</feature>
<organism evidence="2 3">
    <name type="scientific">Plantactinospora alkalitolerans</name>
    <dbReference type="NCBI Taxonomy" id="2789879"/>
    <lineage>
        <taxon>Bacteria</taxon>
        <taxon>Bacillati</taxon>
        <taxon>Actinomycetota</taxon>
        <taxon>Actinomycetes</taxon>
        <taxon>Micromonosporales</taxon>
        <taxon>Micromonosporaceae</taxon>
        <taxon>Plantactinospora</taxon>
    </lineage>
</organism>
<feature type="signal peptide" evidence="1">
    <location>
        <begin position="1"/>
        <end position="27"/>
    </location>
</feature>
<gene>
    <name evidence="2" type="ORF">I0C86_31575</name>
</gene>